<dbReference type="Proteomes" id="UP000660262">
    <property type="component" value="Unassembled WGS sequence"/>
</dbReference>
<protein>
    <submittedName>
        <fullName evidence="3">Uncharacterized protein</fullName>
    </submittedName>
</protein>
<evidence type="ECO:0000313" key="4">
    <source>
        <dbReference type="Proteomes" id="UP000660262"/>
    </source>
</evidence>
<dbReference type="EMBL" id="BNJQ01000018">
    <property type="protein sequence ID" value="GHP07834.1"/>
    <property type="molecule type" value="Genomic_DNA"/>
</dbReference>
<feature type="compositionally biased region" description="Low complexity" evidence="1">
    <location>
        <begin position="123"/>
        <end position="152"/>
    </location>
</feature>
<comment type="caution">
    <text evidence="3">The sequence shown here is derived from an EMBL/GenBank/DDBJ whole genome shotgun (WGS) entry which is preliminary data.</text>
</comment>
<name>A0A830HKY5_9CHLO</name>
<keyword evidence="2" id="KW-1133">Transmembrane helix</keyword>
<feature type="transmembrane region" description="Helical" evidence="2">
    <location>
        <begin position="589"/>
        <end position="606"/>
    </location>
</feature>
<sequence length="620" mass="67391">MAPCATTHLRLNLIGMCGFSTEHTKRKTSGGMRNLRLNTFHWNEASTNKSACCNMSSNNIGGPSEPSASGSGSGAAASTSLRAAARRPWGCRARSSSPPRVRAPGRIQVRQGAGSGAARPAETTSPSSSSSSSTPTPSGPSSSSLSRSESLSVQPLIQHDLRAATTGATHQRPFMRTQVPSVISSITLARSKSQVIDGVQCPLPKPENLSRSELYDRDYKHLRELCVHHGITPPERGVTFFSATLGNGNLLRWERNTEVQTYILAKPIENEDELARPFDNTPINTDVPKHWMANLPGYVTSAVHVALTETLPDGPLGIRSAGKYFAGSKFITGCDVDRGRFRAYSDFRQQSDDFIRFVVVARKDDIPNRRTAAGKVVQRLIELEKYRVLSLMGLPFAQALSPRVDVLNTELQQVNATVSRHLSNDKRCVHDQRAILQKLTQIGAESLRLNAMSSHRFNASNAYSQIVQDRITYLHMGRVEGLPSMSSFLLANSNPAMRTLVSTSERLHGLIESSQLTAELMRTSVTVEQQHQSNSMLESLRSTSQTQLLLQECVEGLSVVAVSYYSIGILGYAAKAAAQLGLLPFSPEIAMGAMVPFVGGAVYITLSRVKTMITKNGGSH</sequence>
<evidence type="ECO:0000256" key="2">
    <source>
        <dbReference type="SAM" id="Phobius"/>
    </source>
</evidence>
<evidence type="ECO:0000313" key="3">
    <source>
        <dbReference type="EMBL" id="GHP07834.1"/>
    </source>
</evidence>
<feature type="compositionally biased region" description="Low complexity" evidence="1">
    <location>
        <begin position="62"/>
        <end position="106"/>
    </location>
</feature>
<keyword evidence="4" id="KW-1185">Reference proteome</keyword>
<keyword evidence="2" id="KW-0812">Transmembrane</keyword>
<dbReference type="AlphaFoldDB" id="A0A830HKY5"/>
<organism evidence="3 4">
    <name type="scientific">Pycnococcus provasolii</name>
    <dbReference type="NCBI Taxonomy" id="41880"/>
    <lineage>
        <taxon>Eukaryota</taxon>
        <taxon>Viridiplantae</taxon>
        <taxon>Chlorophyta</taxon>
        <taxon>Pseudoscourfieldiophyceae</taxon>
        <taxon>Pseudoscourfieldiales</taxon>
        <taxon>Pycnococcaceae</taxon>
        <taxon>Pycnococcus</taxon>
    </lineage>
</organism>
<dbReference type="Pfam" id="PF11902">
    <property type="entry name" value="DUF3422"/>
    <property type="match status" value="1"/>
</dbReference>
<dbReference type="OrthoDB" id="497057at2759"/>
<feature type="region of interest" description="Disordered" evidence="1">
    <location>
        <begin position="62"/>
        <end position="152"/>
    </location>
</feature>
<gene>
    <name evidence="3" type="ORF">PPROV_000657600</name>
</gene>
<keyword evidence="2" id="KW-0472">Membrane</keyword>
<accession>A0A830HKY5</accession>
<dbReference type="InterPro" id="IPR021830">
    <property type="entry name" value="DUF3422"/>
</dbReference>
<proteinExistence type="predicted"/>
<reference evidence="3" key="1">
    <citation type="submission" date="2020-10" db="EMBL/GenBank/DDBJ databases">
        <title>Unveiling of a novel bifunctional photoreceptor, Dualchrome1, isolated from a cosmopolitan green alga.</title>
        <authorList>
            <person name="Suzuki S."/>
            <person name="Kawachi M."/>
        </authorList>
    </citation>
    <scope>NUCLEOTIDE SEQUENCE</scope>
    <source>
        <strain evidence="3">NIES 2893</strain>
    </source>
</reference>
<evidence type="ECO:0000256" key="1">
    <source>
        <dbReference type="SAM" id="MobiDB-lite"/>
    </source>
</evidence>